<comment type="similarity">
    <text evidence="2">Belongs to the isocitrate lyase/PEP mutase superfamily. Isocitrate lyase family.</text>
</comment>
<feature type="binding site" evidence="11">
    <location>
        <begin position="91"/>
        <end position="93"/>
    </location>
    <ligand>
        <name>substrate</name>
    </ligand>
</feature>
<dbReference type="InterPro" id="IPR039556">
    <property type="entry name" value="ICL/PEPM"/>
</dbReference>
<name>A0A931GJJ9_9ACTN</name>
<dbReference type="PIRSF" id="PIRSF001362">
    <property type="entry name" value="Isocit_lyase"/>
    <property type="match status" value="1"/>
</dbReference>
<dbReference type="PROSITE" id="PS00161">
    <property type="entry name" value="ISOCITRATE_LYASE"/>
    <property type="match status" value="1"/>
</dbReference>
<dbReference type="AlphaFoldDB" id="A0A931GJJ9"/>
<evidence type="ECO:0000256" key="10">
    <source>
        <dbReference type="PIRSR" id="PIRSR001362-1"/>
    </source>
</evidence>
<evidence type="ECO:0000256" key="6">
    <source>
        <dbReference type="ARBA" id="ARBA00022532"/>
    </source>
</evidence>
<dbReference type="PANTHER" id="PTHR21631:SF3">
    <property type="entry name" value="BIFUNCTIONAL GLYOXYLATE CYCLE PROTEIN"/>
    <property type="match status" value="1"/>
</dbReference>
<organism evidence="13 14">
    <name type="scientific">Actinomadura viridis</name>
    <dbReference type="NCBI Taxonomy" id="58110"/>
    <lineage>
        <taxon>Bacteria</taxon>
        <taxon>Bacillati</taxon>
        <taxon>Actinomycetota</taxon>
        <taxon>Actinomycetes</taxon>
        <taxon>Streptosporangiales</taxon>
        <taxon>Thermomonosporaceae</taxon>
        <taxon>Actinomadura</taxon>
    </lineage>
</organism>
<dbReference type="InterPro" id="IPR006254">
    <property type="entry name" value="Isocitrate_lyase"/>
</dbReference>
<dbReference type="InterPro" id="IPR018523">
    <property type="entry name" value="Isocitrate_lyase_ph_CS"/>
</dbReference>
<dbReference type="RefSeq" id="WP_197011895.1">
    <property type="nucleotide sequence ID" value="NZ_BAABES010000004.1"/>
</dbReference>
<comment type="catalytic activity">
    <reaction evidence="8">
        <text>D-threo-isocitrate = glyoxylate + succinate</text>
        <dbReference type="Rhea" id="RHEA:13245"/>
        <dbReference type="ChEBI" id="CHEBI:15562"/>
        <dbReference type="ChEBI" id="CHEBI:30031"/>
        <dbReference type="ChEBI" id="CHEBI:36655"/>
        <dbReference type="EC" id="4.1.3.1"/>
    </reaction>
</comment>
<protein>
    <recommendedName>
        <fullName evidence="4 9">Isocitrate lyase</fullName>
        <ecNumber evidence="4 9">4.1.3.1</ecNumber>
    </recommendedName>
</protein>
<feature type="binding site" evidence="12">
    <location>
        <position position="152"/>
    </location>
    <ligand>
        <name>Mg(2+)</name>
        <dbReference type="ChEBI" id="CHEBI:18420"/>
    </ligand>
</feature>
<evidence type="ECO:0000256" key="7">
    <source>
        <dbReference type="ARBA" id="ARBA00023239"/>
    </source>
</evidence>
<evidence type="ECO:0000313" key="13">
    <source>
        <dbReference type="EMBL" id="MBG6089267.1"/>
    </source>
</evidence>
<comment type="caution">
    <text evidence="13">The sequence shown here is derived from an EMBL/GenBank/DDBJ whole genome shotgun (WGS) entry which is preliminary data.</text>
</comment>
<keyword evidence="12" id="KW-0460">Magnesium</keyword>
<gene>
    <name evidence="13" type="ORF">IW256_003380</name>
</gene>
<keyword evidence="7 13" id="KW-0456">Lyase</keyword>
<feature type="binding site" evidence="11">
    <location>
        <position position="227"/>
    </location>
    <ligand>
        <name>substrate</name>
    </ligand>
</feature>
<comment type="pathway">
    <text evidence="1">Carbohydrate metabolism; glyoxylate cycle; (S)-malate from isocitrate: step 1/2.</text>
</comment>
<reference evidence="13" key="1">
    <citation type="submission" date="2020-11" db="EMBL/GenBank/DDBJ databases">
        <title>Sequencing the genomes of 1000 actinobacteria strains.</title>
        <authorList>
            <person name="Klenk H.-P."/>
        </authorList>
    </citation>
    <scope>NUCLEOTIDE SEQUENCE</scope>
    <source>
        <strain evidence="13">DSM 43175</strain>
    </source>
</reference>
<dbReference type="FunFam" id="3.20.20.60:FF:000005">
    <property type="entry name" value="Isocitrate lyase"/>
    <property type="match status" value="1"/>
</dbReference>
<evidence type="ECO:0000256" key="3">
    <source>
        <dbReference type="ARBA" id="ARBA00011881"/>
    </source>
</evidence>
<evidence type="ECO:0000256" key="4">
    <source>
        <dbReference type="ARBA" id="ARBA00012909"/>
    </source>
</evidence>
<evidence type="ECO:0000256" key="8">
    <source>
        <dbReference type="ARBA" id="ARBA00023531"/>
    </source>
</evidence>
<dbReference type="InterPro" id="IPR040442">
    <property type="entry name" value="Pyrv_kinase-like_dom_sf"/>
</dbReference>
<feature type="binding site" evidence="11">
    <location>
        <position position="346"/>
    </location>
    <ligand>
        <name>substrate</name>
    </ligand>
</feature>
<dbReference type="CDD" id="cd00377">
    <property type="entry name" value="ICL_PEPM"/>
    <property type="match status" value="1"/>
</dbReference>
<dbReference type="PANTHER" id="PTHR21631">
    <property type="entry name" value="ISOCITRATE LYASE/MALATE SYNTHASE"/>
    <property type="match status" value="1"/>
</dbReference>
<dbReference type="GO" id="GO:0006099">
    <property type="term" value="P:tricarboxylic acid cycle"/>
    <property type="evidence" value="ECO:0007669"/>
    <property type="project" value="UniProtKB-UniRule"/>
</dbReference>
<sequence length="427" mass="47073">MSDSRLKGAAEELQRQWQTDERWNGIERTYTAEDVIRLRGSVQEEHTLARLGAERLWKLLHEEDYVHSLGALTGMQAVQQVKAGLKAIYLSGWQVAADANLAGQTYPDQSIYPANSVPAVVRRINNALLRADQVQWSEGSGDTHYLAPIVADAEAGFGGVLNAFELMKGMIAAGAAGVHWEDQLASEKKCGHLGGKVLIPTSQHVKTLNTARLAADICGVPSLIIARTDAEAATLITTDVDERDREFTTGERTAEGFYRVRNGIEPCIARAKAYAPYSDLIWMETGTPDLEVARKFAEAVKAEYPDQMLAYNCSPSFNWKQHLDDATIAKFQRELGHMGFKFQFITLAGFHALNYGMFDLAHGYAREGMTAYVDLQEREFAAVDRGFSAVKHQREAGTGYFDQVSTAIAPDSSTTALKGSTEESQFH</sequence>
<dbReference type="GO" id="GO:0004451">
    <property type="term" value="F:isocitrate lyase activity"/>
    <property type="evidence" value="ECO:0007669"/>
    <property type="project" value="UniProtKB-UniRule"/>
</dbReference>
<proteinExistence type="inferred from homology"/>
<dbReference type="Gene3D" id="3.20.20.60">
    <property type="entry name" value="Phosphoenolpyruvate-binding domains"/>
    <property type="match status" value="1"/>
</dbReference>
<keyword evidence="12" id="KW-0479">Metal-binding</keyword>
<feature type="binding site" evidence="11">
    <location>
        <begin position="191"/>
        <end position="192"/>
    </location>
    <ligand>
        <name>substrate</name>
    </ligand>
</feature>
<accession>A0A931GJJ9</accession>
<dbReference type="EMBL" id="JADOUA010000001">
    <property type="protein sequence ID" value="MBG6089267.1"/>
    <property type="molecule type" value="Genomic_DNA"/>
</dbReference>
<keyword evidence="14" id="KW-1185">Reference proteome</keyword>
<feature type="binding site" evidence="11">
    <location>
        <begin position="312"/>
        <end position="316"/>
    </location>
    <ligand>
        <name>substrate</name>
    </ligand>
</feature>
<dbReference type="NCBIfam" id="NF011645">
    <property type="entry name" value="PRK15063.1"/>
    <property type="match status" value="1"/>
</dbReference>
<dbReference type="GO" id="GO:0006097">
    <property type="term" value="P:glyoxylate cycle"/>
    <property type="evidence" value="ECO:0007669"/>
    <property type="project" value="UniProtKB-KW"/>
</dbReference>
<dbReference type="EC" id="4.1.3.1" evidence="4 9"/>
<evidence type="ECO:0000256" key="2">
    <source>
        <dbReference type="ARBA" id="ARBA00005704"/>
    </source>
</evidence>
<evidence type="ECO:0000256" key="1">
    <source>
        <dbReference type="ARBA" id="ARBA00004793"/>
    </source>
</evidence>
<evidence type="ECO:0000256" key="11">
    <source>
        <dbReference type="PIRSR" id="PIRSR001362-2"/>
    </source>
</evidence>
<dbReference type="Pfam" id="PF00463">
    <property type="entry name" value="ICL"/>
    <property type="match status" value="2"/>
</dbReference>
<evidence type="ECO:0000313" key="14">
    <source>
        <dbReference type="Proteomes" id="UP000614047"/>
    </source>
</evidence>
<dbReference type="NCBIfam" id="TIGR01346">
    <property type="entry name" value="isocit_lyase"/>
    <property type="match status" value="2"/>
</dbReference>
<dbReference type="SUPFAM" id="SSF51621">
    <property type="entry name" value="Phosphoenolpyruvate/pyruvate domain"/>
    <property type="match status" value="1"/>
</dbReference>
<evidence type="ECO:0000256" key="9">
    <source>
        <dbReference type="NCBIfam" id="TIGR01346"/>
    </source>
</evidence>
<keyword evidence="5" id="KW-0329">Glyoxylate bypass</keyword>
<evidence type="ECO:0000256" key="12">
    <source>
        <dbReference type="PIRSR" id="PIRSR001362-3"/>
    </source>
</evidence>
<dbReference type="Proteomes" id="UP000614047">
    <property type="component" value="Unassembled WGS sequence"/>
</dbReference>
<keyword evidence="6" id="KW-0816">Tricarboxylic acid cycle</keyword>
<feature type="active site" description="Proton acceptor" evidence="10">
    <location>
        <position position="190"/>
    </location>
</feature>
<dbReference type="InterPro" id="IPR015813">
    <property type="entry name" value="Pyrv/PenolPyrv_kinase-like_dom"/>
</dbReference>
<comment type="subunit">
    <text evidence="3">Homotetramer.</text>
</comment>
<dbReference type="GO" id="GO:0046872">
    <property type="term" value="F:metal ion binding"/>
    <property type="evidence" value="ECO:0007669"/>
    <property type="project" value="UniProtKB-KW"/>
</dbReference>
<evidence type="ECO:0000256" key="5">
    <source>
        <dbReference type="ARBA" id="ARBA00022435"/>
    </source>
</evidence>
<comment type="cofactor">
    <cofactor evidence="12">
        <name>Mg(2+)</name>
        <dbReference type="ChEBI" id="CHEBI:18420"/>
    </cofactor>
    <text evidence="12">Can also use Mn(2+) ion.</text>
</comment>